<protein>
    <recommendedName>
        <fullName evidence="1">endopeptidase La</fullName>
        <ecNumber evidence="1">3.4.21.53</ecNumber>
    </recommendedName>
</protein>
<name>A0A7Y4LI39_9CORY</name>
<dbReference type="InterPro" id="IPR008269">
    <property type="entry name" value="Lon_proteolytic"/>
</dbReference>
<evidence type="ECO:0000256" key="1">
    <source>
        <dbReference type="PROSITE-ProRule" id="PRU01122"/>
    </source>
</evidence>
<reference evidence="2 3" key="4">
    <citation type="journal article" date="2020" name="PLoS ONE">
        <title>Taxonomic classification of strain PO100/5 shows a broader geographic distribution and genetic markers of the recently described Corynebacterium silvaticum.</title>
        <authorList>
            <person name="Viana M.V.C."/>
            <person name="Profeta R."/>
            <person name="da Silva A.L."/>
            <person name="Hurtado R."/>
            <person name="Cerqueira J.C."/>
            <person name="Ribeiro B.F.S."/>
            <person name="Almeida M.O."/>
            <person name="Morais-Rodrigues F."/>
            <person name="Soares S.C."/>
            <person name="Oliveira M."/>
            <person name="Tavares L."/>
            <person name="Figueiredo H."/>
            <person name="Wattam A.R."/>
            <person name="Barh D."/>
            <person name="Ghosh P."/>
            <person name="Silva A."/>
            <person name="Azevedo V."/>
        </authorList>
    </citation>
    <scope>NUCLEOTIDE SEQUENCE [LARGE SCALE GENOMIC DNA]</scope>
    <source>
        <strain evidence="2 3">PO100/5</strain>
    </source>
</reference>
<dbReference type="EC" id="3.4.21.53" evidence="1"/>
<dbReference type="RefSeq" id="WP_087453527.1">
    <property type="nucleotide sequence ID" value="NZ_CP021417.2"/>
</dbReference>
<dbReference type="GO" id="GO:0006508">
    <property type="term" value="P:proteolysis"/>
    <property type="evidence" value="ECO:0007669"/>
    <property type="project" value="UniProtKB-KW"/>
</dbReference>
<dbReference type="Pfam" id="PF13180">
    <property type="entry name" value="PDZ_2"/>
    <property type="match status" value="1"/>
</dbReference>
<organism evidence="2 3">
    <name type="scientific">Corynebacterium silvaticum</name>
    <dbReference type="NCBI Taxonomy" id="2320431"/>
    <lineage>
        <taxon>Bacteria</taxon>
        <taxon>Bacillati</taxon>
        <taxon>Actinomycetota</taxon>
        <taxon>Actinomycetes</taxon>
        <taxon>Mycobacteriales</taxon>
        <taxon>Corynebacteriaceae</taxon>
        <taxon>Corynebacterium</taxon>
    </lineage>
</organism>
<dbReference type="GO" id="GO:0004252">
    <property type="term" value="F:serine-type endopeptidase activity"/>
    <property type="evidence" value="ECO:0007669"/>
    <property type="project" value="UniProtKB-UniRule"/>
</dbReference>
<dbReference type="InterPro" id="IPR027065">
    <property type="entry name" value="Lon_Prtase"/>
</dbReference>
<dbReference type="InterPro" id="IPR014721">
    <property type="entry name" value="Ribsml_uS5_D2-typ_fold_subgr"/>
</dbReference>
<evidence type="ECO:0000313" key="2">
    <source>
        <dbReference type="EMBL" id="ARU45680.1"/>
    </source>
</evidence>
<dbReference type="PROSITE" id="PS50106">
    <property type="entry name" value="PDZ"/>
    <property type="match status" value="1"/>
</dbReference>
<dbReference type="InterPro" id="IPR020568">
    <property type="entry name" value="Ribosomal_Su5_D2-typ_SF"/>
</dbReference>
<dbReference type="Proteomes" id="UP000195652">
    <property type="component" value="Chromosome"/>
</dbReference>
<comment type="similarity">
    <text evidence="1">Belongs to the peptidase S16 family.</text>
</comment>
<dbReference type="Pfam" id="PF05362">
    <property type="entry name" value="Lon_C"/>
    <property type="match status" value="1"/>
</dbReference>
<dbReference type="Gene3D" id="3.30.230.10">
    <property type="match status" value="1"/>
</dbReference>
<dbReference type="EMBL" id="CP021417">
    <property type="protein sequence ID" value="ARU45680.1"/>
    <property type="molecule type" value="Genomic_DNA"/>
</dbReference>
<reference evidence="2 3" key="3">
    <citation type="journal article" date="2020" name="Int. J. Syst. Evol. Microbiol.">
        <title>Corynebacterium silvaticum sp. nov., a unique group of NTTB corynebacteria in wild boar and roe deer.</title>
        <authorList>
            <person name="Dangel A."/>
            <person name="Berger A."/>
            <person name="Rau J."/>
            <person name="Eisenberg T."/>
            <person name="Kampfer P."/>
            <person name="Margos G."/>
            <person name="Contzen M."/>
            <person name="Busse H.J."/>
            <person name="Konrad R."/>
            <person name="Peters M."/>
            <person name="Sting R."/>
            <person name="Sing A."/>
        </authorList>
    </citation>
    <scope>NUCLEOTIDE SEQUENCE [LARGE SCALE GENOMIC DNA]</scope>
    <source>
        <strain evidence="2 3">PO100/5</strain>
    </source>
</reference>
<dbReference type="InterPro" id="IPR001478">
    <property type="entry name" value="PDZ"/>
</dbReference>
<accession>A0A7Y4LI39</accession>
<evidence type="ECO:0000313" key="3">
    <source>
        <dbReference type="Proteomes" id="UP000195652"/>
    </source>
</evidence>
<dbReference type="AlphaFoldDB" id="A0A7Y4LI39"/>
<dbReference type="KEGG" id="csil:CBE74_03255"/>
<keyword evidence="1" id="KW-0720">Serine protease</keyword>
<proteinExistence type="inferred from homology"/>
<feature type="active site" evidence="1">
    <location>
        <position position="247"/>
    </location>
</feature>
<dbReference type="GO" id="GO:0005524">
    <property type="term" value="F:ATP binding"/>
    <property type="evidence" value="ECO:0007669"/>
    <property type="project" value="InterPro"/>
</dbReference>
<dbReference type="GeneID" id="75007295"/>
<feature type="active site" evidence="1">
    <location>
        <position position="292"/>
    </location>
</feature>
<gene>
    <name evidence="2" type="ORF">CBE74_03255</name>
</gene>
<dbReference type="SUPFAM" id="SSF50156">
    <property type="entry name" value="PDZ domain-like"/>
    <property type="match status" value="1"/>
</dbReference>
<dbReference type="GO" id="GO:0030163">
    <property type="term" value="P:protein catabolic process"/>
    <property type="evidence" value="ECO:0007669"/>
    <property type="project" value="InterPro"/>
</dbReference>
<dbReference type="SUPFAM" id="SSF54211">
    <property type="entry name" value="Ribosomal protein S5 domain 2-like"/>
    <property type="match status" value="1"/>
</dbReference>
<keyword evidence="1" id="KW-0378">Hydrolase</keyword>
<dbReference type="PANTHER" id="PTHR10046">
    <property type="entry name" value="ATP DEPENDENT LON PROTEASE FAMILY MEMBER"/>
    <property type="match status" value="1"/>
</dbReference>
<reference evidence="2 3" key="2">
    <citation type="journal article" date="2020" name="Antonie Van Leeuwenhoek">
        <title>Phylogenomic characterisation of a novel corynebacterial species pathogenic to animals.</title>
        <authorList>
            <person name="Moller J."/>
            <person name="Musella L."/>
            <person name="Melnikov V."/>
            <person name="Geissdorfer W."/>
            <person name="Burkovski A."/>
            <person name="Sangal V."/>
        </authorList>
    </citation>
    <scope>NUCLEOTIDE SEQUENCE [LARGE SCALE GENOMIC DNA]</scope>
    <source>
        <strain evidence="2 3">PO100/5</strain>
    </source>
</reference>
<dbReference type="PROSITE" id="PS51786">
    <property type="entry name" value="LON_PROTEOLYTIC"/>
    <property type="match status" value="1"/>
</dbReference>
<dbReference type="InterPro" id="IPR036034">
    <property type="entry name" value="PDZ_sf"/>
</dbReference>
<reference evidence="2 3" key="1">
    <citation type="journal article" date="2014" name="BMC Vet. Res.">
        <title>First report of Corynebacterium pseudotuberculosis from caseous lymphadenitis lesions in Black Alentejano pig (Sus scrofa domesticus).</title>
        <authorList>
            <person name="Oliveira M."/>
            <person name="Barroco C."/>
            <person name="Mottola C."/>
            <person name="Santos R."/>
            <person name="Lemsaddek A."/>
            <person name="Tavares L."/>
            <person name="Semedo-Lemsaddek T."/>
        </authorList>
    </citation>
    <scope>NUCLEOTIDE SEQUENCE [LARGE SCALE GENOMIC DNA]</scope>
    <source>
        <strain evidence="2 3">PO100/5</strain>
    </source>
</reference>
<keyword evidence="1" id="KW-0645">Protease</keyword>
<dbReference type="SMART" id="SM00228">
    <property type="entry name" value="PDZ"/>
    <property type="match status" value="1"/>
</dbReference>
<sequence length="351" mass="36610">MKRRLSTLTLGALPIVVLGTLVTIDHVPGTDIDLTVPYAAEGPGPTFNTLGQIDGQDVVEIGGADVDKTRGNLNMTTVSIRSGMTLAQALSRWLFTDDTLIPLERIYPKNKTPDQVNQENQIAFSSSEASATIAAMNHLGRPVETEVAGIVEESAAHGILQEGDVIVAIDGTAVGGPKQVRETVRKKKVDDSVTITYQRDGQKHDATGKLGKNPSDSTIPFLGVSMAAKPAGGITVDYHLKDIGGPSAGLMFSLAVVDKLSGGDLNGGKFVAGTGTIDDDGTVGPIGGIAHKVQAAKDAGAELFLAPAKNCSEAVSRDHDGMTVLSVDSLDDAIKQMDAYNTGGEYTACKK</sequence>
<dbReference type="GO" id="GO:0004176">
    <property type="term" value="F:ATP-dependent peptidase activity"/>
    <property type="evidence" value="ECO:0007669"/>
    <property type="project" value="UniProtKB-UniRule"/>
</dbReference>
<keyword evidence="3" id="KW-1185">Reference proteome</keyword>
<comment type="catalytic activity">
    <reaction evidence="1">
        <text>Hydrolysis of proteins in presence of ATP.</text>
        <dbReference type="EC" id="3.4.21.53"/>
    </reaction>
</comment>